<keyword evidence="9 11" id="KW-0472">Membrane</keyword>
<evidence type="ECO:0000256" key="3">
    <source>
        <dbReference type="ARBA" id="ARBA00022448"/>
    </source>
</evidence>
<keyword evidence="11" id="KW-1003">Cell membrane</keyword>
<accession>A0A1I0G7Q9</accession>
<dbReference type="PANTHER" id="PTHR42823:SF3">
    <property type="entry name" value="ATP SYNTHASE SUBUNIT A, CHLOROPLASTIC"/>
    <property type="match status" value="1"/>
</dbReference>
<keyword evidence="7 11" id="KW-1133">Transmembrane helix</keyword>
<dbReference type="HAMAP" id="MF_01393">
    <property type="entry name" value="ATP_synth_a_bact"/>
    <property type="match status" value="1"/>
</dbReference>
<dbReference type="InterPro" id="IPR035908">
    <property type="entry name" value="F0_ATP_A_sf"/>
</dbReference>
<evidence type="ECO:0000256" key="7">
    <source>
        <dbReference type="ARBA" id="ARBA00022989"/>
    </source>
</evidence>
<evidence type="ECO:0000313" key="14">
    <source>
        <dbReference type="Proteomes" id="UP000198618"/>
    </source>
</evidence>
<keyword evidence="8 11" id="KW-0406">Ion transport</keyword>
<evidence type="ECO:0000256" key="4">
    <source>
        <dbReference type="ARBA" id="ARBA00022547"/>
    </source>
</evidence>
<dbReference type="PROSITE" id="PS00449">
    <property type="entry name" value="ATPASE_A"/>
    <property type="match status" value="1"/>
</dbReference>
<dbReference type="STRING" id="930131.SAMN05216389_11922"/>
<feature type="transmembrane region" description="Helical" evidence="11">
    <location>
        <begin position="214"/>
        <end position="234"/>
    </location>
</feature>
<dbReference type="GO" id="GO:0042777">
    <property type="term" value="P:proton motive force-driven plasma membrane ATP synthesis"/>
    <property type="evidence" value="ECO:0007669"/>
    <property type="project" value="TreeGrafter"/>
</dbReference>
<keyword evidence="5 11" id="KW-0812">Transmembrane</keyword>
<organism evidence="13 14">
    <name type="scientific">Oceanobacillus limi</name>
    <dbReference type="NCBI Taxonomy" id="930131"/>
    <lineage>
        <taxon>Bacteria</taxon>
        <taxon>Bacillati</taxon>
        <taxon>Bacillota</taxon>
        <taxon>Bacilli</taxon>
        <taxon>Bacillales</taxon>
        <taxon>Bacillaceae</taxon>
        <taxon>Oceanobacillus</taxon>
    </lineage>
</organism>
<evidence type="ECO:0000256" key="12">
    <source>
        <dbReference type="RuleBase" id="RU000483"/>
    </source>
</evidence>
<dbReference type="PRINTS" id="PR00123">
    <property type="entry name" value="ATPASEA"/>
</dbReference>
<dbReference type="OrthoDB" id="9789241at2"/>
<dbReference type="Proteomes" id="UP000198618">
    <property type="component" value="Unassembled WGS sequence"/>
</dbReference>
<dbReference type="GO" id="GO:0005886">
    <property type="term" value="C:plasma membrane"/>
    <property type="evidence" value="ECO:0007669"/>
    <property type="project" value="UniProtKB-SubCell"/>
</dbReference>
<dbReference type="InterPro" id="IPR000568">
    <property type="entry name" value="ATP_synth_F0_asu"/>
</dbReference>
<evidence type="ECO:0000256" key="5">
    <source>
        <dbReference type="ARBA" id="ARBA00022692"/>
    </source>
</evidence>
<evidence type="ECO:0000313" key="13">
    <source>
        <dbReference type="EMBL" id="SET65968.1"/>
    </source>
</evidence>
<evidence type="ECO:0000256" key="9">
    <source>
        <dbReference type="ARBA" id="ARBA00023136"/>
    </source>
</evidence>
<dbReference type="EMBL" id="FOHE01000019">
    <property type="protein sequence ID" value="SET65968.1"/>
    <property type="molecule type" value="Genomic_DNA"/>
</dbReference>
<feature type="transmembrane region" description="Helical" evidence="11">
    <location>
        <begin position="185"/>
        <end position="208"/>
    </location>
</feature>
<keyword evidence="14" id="KW-1185">Reference proteome</keyword>
<evidence type="ECO:0000256" key="11">
    <source>
        <dbReference type="HAMAP-Rule" id="MF_01393"/>
    </source>
</evidence>
<keyword evidence="3 11" id="KW-0813">Transport</keyword>
<evidence type="ECO:0000256" key="1">
    <source>
        <dbReference type="ARBA" id="ARBA00004141"/>
    </source>
</evidence>
<dbReference type="NCBIfam" id="TIGR01131">
    <property type="entry name" value="ATP_synt_6_or_A"/>
    <property type="match status" value="1"/>
</dbReference>
<comment type="similarity">
    <text evidence="2 11 12">Belongs to the ATPase A chain family.</text>
</comment>
<evidence type="ECO:0000256" key="8">
    <source>
        <dbReference type="ARBA" id="ARBA00023065"/>
    </source>
</evidence>
<dbReference type="Gene3D" id="1.20.120.220">
    <property type="entry name" value="ATP synthase, F0 complex, subunit A"/>
    <property type="match status" value="1"/>
</dbReference>
<dbReference type="SUPFAM" id="SSF81336">
    <property type="entry name" value="F1F0 ATP synthase subunit A"/>
    <property type="match status" value="1"/>
</dbReference>
<proteinExistence type="inferred from homology"/>
<dbReference type="GO" id="GO:0046933">
    <property type="term" value="F:proton-transporting ATP synthase activity, rotational mechanism"/>
    <property type="evidence" value="ECO:0007669"/>
    <property type="project" value="UniProtKB-UniRule"/>
</dbReference>
<keyword evidence="10 11" id="KW-0066">ATP synthesis</keyword>
<dbReference type="Pfam" id="PF00119">
    <property type="entry name" value="ATP-synt_A"/>
    <property type="match status" value="1"/>
</dbReference>
<dbReference type="GO" id="GO:0045259">
    <property type="term" value="C:proton-transporting ATP synthase complex"/>
    <property type="evidence" value="ECO:0007669"/>
    <property type="project" value="UniProtKB-KW"/>
</dbReference>
<dbReference type="InterPro" id="IPR023011">
    <property type="entry name" value="ATP_synth_F0_asu_AS"/>
</dbReference>
<reference evidence="13 14" key="1">
    <citation type="submission" date="2016-10" db="EMBL/GenBank/DDBJ databases">
        <authorList>
            <person name="de Groot N.N."/>
        </authorList>
    </citation>
    <scope>NUCLEOTIDE SEQUENCE [LARGE SCALE GENOMIC DNA]</scope>
    <source>
        <strain evidence="13 14">IBRC-M 10780</strain>
    </source>
</reference>
<keyword evidence="6 11" id="KW-0375">Hydrogen ion transport</keyword>
<evidence type="ECO:0000256" key="10">
    <source>
        <dbReference type="ARBA" id="ARBA00023310"/>
    </source>
</evidence>
<dbReference type="AlphaFoldDB" id="A0A1I0G7Q9"/>
<dbReference type="PANTHER" id="PTHR42823">
    <property type="entry name" value="ATP SYNTHASE SUBUNIT A, CHLOROPLASTIC"/>
    <property type="match status" value="1"/>
</dbReference>
<protein>
    <recommendedName>
        <fullName evidence="11 12">ATP synthase subunit a</fullName>
    </recommendedName>
    <alternativeName>
        <fullName evidence="11">ATP synthase F0 sector subunit a</fullName>
    </alternativeName>
    <alternativeName>
        <fullName evidence="11">F-ATPase subunit 6</fullName>
    </alternativeName>
</protein>
<evidence type="ECO:0000256" key="6">
    <source>
        <dbReference type="ARBA" id="ARBA00022781"/>
    </source>
</evidence>
<feature type="transmembrane region" description="Helical" evidence="11">
    <location>
        <begin position="120"/>
        <end position="138"/>
    </location>
</feature>
<feature type="transmembrane region" description="Helical" evidence="11">
    <location>
        <begin position="20"/>
        <end position="40"/>
    </location>
</feature>
<dbReference type="InterPro" id="IPR045082">
    <property type="entry name" value="ATP_syn_F0_a_bact/chloroplast"/>
</dbReference>
<dbReference type="NCBIfam" id="NF004479">
    <property type="entry name" value="PRK05815.1-4"/>
    <property type="match status" value="1"/>
</dbReference>
<gene>
    <name evidence="11" type="primary">atpB</name>
    <name evidence="13" type="ORF">SAMN05216389_11922</name>
</gene>
<sequence length="242" mass="26880">MDHGAPIVHDVFGISWLDFNLSNVLMIFVTSLIVFILCVLGARKLQMKPTGAQNVMEWVLDFVKGIINDTMDWKTGKIFLPLALTLFSYILVGNMLGVITNGVVGENHEVWWKSPTADPGITLTLAAMVVVLSHFYGIKLRGGKEYIKDYFRPMWPLFPIKIVEEFSNTLTLGLRLFGNLYAGEVLLALLVSLTTSGFWGAVGGAIPFLAWQGFSVFIGGIQAFIFTMLAMVYISHKVSEEH</sequence>
<dbReference type="CDD" id="cd00310">
    <property type="entry name" value="ATP-synt_Fo_a_6"/>
    <property type="match status" value="1"/>
</dbReference>
<comment type="function">
    <text evidence="11 12">Key component of the proton channel; it plays a direct role in the translocation of protons across the membrane.</text>
</comment>
<keyword evidence="4 11" id="KW-0138">CF(0)</keyword>
<dbReference type="RefSeq" id="WP_090871811.1">
    <property type="nucleotide sequence ID" value="NZ_FOHE01000019.1"/>
</dbReference>
<name>A0A1I0G7Q9_9BACI</name>
<feature type="transmembrane region" description="Helical" evidence="11">
    <location>
        <begin position="78"/>
        <end position="100"/>
    </location>
</feature>
<evidence type="ECO:0000256" key="2">
    <source>
        <dbReference type="ARBA" id="ARBA00006810"/>
    </source>
</evidence>
<comment type="subcellular location">
    <subcellularLocation>
        <location evidence="11 12">Cell membrane</location>
        <topology evidence="11 12">Multi-pass membrane protein</topology>
    </subcellularLocation>
    <subcellularLocation>
        <location evidence="1">Membrane</location>
        <topology evidence="1">Multi-pass membrane protein</topology>
    </subcellularLocation>
</comment>